<dbReference type="Pfam" id="PF02922">
    <property type="entry name" value="CBM_48"/>
    <property type="match status" value="1"/>
</dbReference>
<evidence type="ECO:0000313" key="3">
    <source>
        <dbReference type="EMBL" id="GAG41261.1"/>
    </source>
</evidence>
<dbReference type="InterPro" id="IPR017853">
    <property type="entry name" value="GH"/>
</dbReference>
<evidence type="ECO:0008006" key="4">
    <source>
        <dbReference type="Google" id="ProtNLM"/>
    </source>
</evidence>
<dbReference type="PANTHER" id="PTHR43651">
    <property type="entry name" value="1,4-ALPHA-GLUCAN-BRANCHING ENZYME"/>
    <property type="match status" value="1"/>
</dbReference>
<evidence type="ECO:0000259" key="1">
    <source>
        <dbReference type="Pfam" id="PF00128"/>
    </source>
</evidence>
<dbReference type="InterPro" id="IPR004193">
    <property type="entry name" value="Glyco_hydro_13_N"/>
</dbReference>
<protein>
    <recommendedName>
        <fullName evidence="4">Glycosyl hydrolase family 13 catalytic domain-containing protein</fullName>
    </recommendedName>
</protein>
<evidence type="ECO:0000259" key="2">
    <source>
        <dbReference type="Pfam" id="PF02922"/>
    </source>
</evidence>
<organism evidence="3">
    <name type="scientific">marine sediment metagenome</name>
    <dbReference type="NCBI Taxonomy" id="412755"/>
    <lineage>
        <taxon>unclassified sequences</taxon>
        <taxon>metagenomes</taxon>
        <taxon>ecological metagenomes</taxon>
    </lineage>
</organism>
<feature type="non-terminal residue" evidence="3">
    <location>
        <position position="250"/>
    </location>
</feature>
<dbReference type="SUPFAM" id="SSF51445">
    <property type="entry name" value="(Trans)glycosidases"/>
    <property type="match status" value="1"/>
</dbReference>
<dbReference type="Gene3D" id="3.20.20.80">
    <property type="entry name" value="Glycosidases"/>
    <property type="match status" value="1"/>
</dbReference>
<accession>X0YXF6</accession>
<gene>
    <name evidence="3" type="ORF">S01H1_66071</name>
</gene>
<dbReference type="GO" id="GO:0005975">
    <property type="term" value="P:carbohydrate metabolic process"/>
    <property type="evidence" value="ECO:0007669"/>
    <property type="project" value="InterPro"/>
</dbReference>
<name>X0YXF6_9ZZZZ</name>
<dbReference type="AlphaFoldDB" id="X0YXF6"/>
<dbReference type="GO" id="GO:0004553">
    <property type="term" value="F:hydrolase activity, hydrolyzing O-glycosyl compounds"/>
    <property type="evidence" value="ECO:0007669"/>
    <property type="project" value="InterPro"/>
</dbReference>
<dbReference type="InterPro" id="IPR013783">
    <property type="entry name" value="Ig-like_fold"/>
</dbReference>
<dbReference type="EMBL" id="BARS01043669">
    <property type="protein sequence ID" value="GAG41261.1"/>
    <property type="molecule type" value="Genomic_DNA"/>
</dbReference>
<feature type="domain" description="Glycosyl hydrolase family 13 catalytic" evidence="1">
    <location>
        <begin position="175"/>
        <end position="221"/>
    </location>
</feature>
<dbReference type="Pfam" id="PF00128">
    <property type="entry name" value="Alpha-amylase"/>
    <property type="match status" value="1"/>
</dbReference>
<sequence>FALGHAYFGLHFEDNQWVFREWAPNATAMFLIGDMSDWLEKEEFALKTLEDGIWEIRLAADTFDHGDLYRLRIRWPGGKGDRIPAYSRRVVQDPESLIFNAQVWRPDSPYQWQYKNFQRSPDAPLIYEVHIGMAQQEGKIGSYQEFAANILPRVKASGYNTLQIMAIPEHPYYGSFGYQVSSFFAVSSRFGTPEDFKALIDDAHSAGLAVIIDLIHSHAVTNEVEGLSRFDGTLYQYFHDGPRGRHELWD</sequence>
<dbReference type="InterPro" id="IPR014756">
    <property type="entry name" value="Ig_E-set"/>
</dbReference>
<dbReference type="SUPFAM" id="SSF81296">
    <property type="entry name" value="E set domains"/>
    <property type="match status" value="1"/>
</dbReference>
<feature type="non-terminal residue" evidence="3">
    <location>
        <position position="1"/>
    </location>
</feature>
<dbReference type="CDD" id="cd02854">
    <property type="entry name" value="E_set_GBE_euk_N"/>
    <property type="match status" value="1"/>
</dbReference>
<dbReference type="InterPro" id="IPR006047">
    <property type="entry name" value="GH13_cat_dom"/>
</dbReference>
<dbReference type="PANTHER" id="PTHR43651:SF3">
    <property type="entry name" value="1,4-ALPHA-GLUCAN-BRANCHING ENZYME"/>
    <property type="match status" value="1"/>
</dbReference>
<proteinExistence type="predicted"/>
<feature type="domain" description="Glycoside hydrolase family 13 N-terminal" evidence="2">
    <location>
        <begin position="8"/>
        <end position="86"/>
    </location>
</feature>
<dbReference type="GO" id="GO:0005737">
    <property type="term" value="C:cytoplasm"/>
    <property type="evidence" value="ECO:0007669"/>
    <property type="project" value="TreeGrafter"/>
</dbReference>
<dbReference type="GO" id="GO:0003844">
    <property type="term" value="F:1,4-alpha-glucan branching enzyme activity"/>
    <property type="evidence" value="ECO:0007669"/>
    <property type="project" value="TreeGrafter"/>
</dbReference>
<reference evidence="3" key="1">
    <citation type="journal article" date="2014" name="Front. Microbiol.">
        <title>High frequency of phylogenetically diverse reductive dehalogenase-homologous genes in deep subseafloor sedimentary metagenomes.</title>
        <authorList>
            <person name="Kawai M."/>
            <person name="Futagami T."/>
            <person name="Toyoda A."/>
            <person name="Takaki Y."/>
            <person name="Nishi S."/>
            <person name="Hori S."/>
            <person name="Arai W."/>
            <person name="Tsubouchi T."/>
            <person name="Morono Y."/>
            <person name="Uchiyama I."/>
            <person name="Ito T."/>
            <person name="Fujiyama A."/>
            <person name="Inagaki F."/>
            <person name="Takami H."/>
        </authorList>
    </citation>
    <scope>NUCLEOTIDE SEQUENCE</scope>
    <source>
        <strain evidence="3">Expedition CK06-06</strain>
    </source>
</reference>
<comment type="caution">
    <text evidence="3">The sequence shown here is derived from an EMBL/GenBank/DDBJ whole genome shotgun (WGS) entry which is preliminary data.</text>
</comment>
<dbReference type="Gene3D" id="2.60.40.10">
    <property type="entry name" value="Immunoglobulins"/>
    <property type="match status" value="1"/>
</dbReference>